<feature type="chain" id="PRO_5047084426" description="Outer membrane protein beta-barrel domain-containing protein" evidence="1">
    <location>
        <begin position="20"/>
        <end position="169"/>
    </location>
</feature>
<accession>A0ABP6YA16</accession>
<protein>
    <recommendedName>
        <fullName evidence="4">Outer membrane protein beta-barrel domain-containing protein</fullName>
    </recommendedName>
</protein>
<gene>
    <name evidence="2" type="ORF">GCM10022395_30620</name>
</gene>
<sequence>MKKINLTVLLLFIAFSSNAQKGFRVEASIGPTLGDSSDFYSLTLQGNVYYYWNSSENINIGLTSGALVFLGDKEDGFECVGCSVDDYEPELWIPLAVSGRASLSKKISLGLDTGYAFLIHTFDEGSGFYLRPVINYSLKEKLGLVCSFINISDNGYNAATVNLGINIGF</sequence>
<comment type="caution">
    <text evidence="2">The sequence shown here is derived from an EMBL/GenBank/DDBJ whole genome shotgun (WGS) entry which is preliminary data.</text>
</comment>
<dbReference type="EMBL" id="BAABCY010000081">
    <property type="protein sequence ID" value="GAA3579864.1"/>
    <property type="molecule type" value="Genomic_DNA"/>
</dbReference>
<evidence type="ECO:0000313" key="3">
    <source>
        <dbReference type="Proteomes" id="UP001500954"/>
    </source>
</evidence>
<evidence type="ECO:0000313" key="2">
    <source>
        <dbReference type="EMBL" id="GAA3579864.1"/>
    </source>
</evidence>
<dbReference type="Proteomes" id="UP001500954">
    <property type="component" value="Unassembled WGS sequence"/>
</dbReference>
<proteinExistence type="predicted"/>
<reference evidence="3" key="1">
    <citation type="journal article" date="2019" name="Int. J. Syst. Evol. Microbiol.">
        <title>The Global Catalogue of Microorganisms (GCM) 10K type strain sequencing project: providing services to taxonomists for standard genome sequencing and annotation.</title>
        <authorList>
            <consortium name="The Broad Institute Genomics Platform"/>
            <consortium name="The Broad Institute Genome Sequencing Center for Infectious Disease"/>
            <person name="Wu L."/>
            <person name="Ma J."/>
        </authorList>
    </citation>
    <scope>NUCLEOTIDE SEQUENCE [LARGE SCALE GENOMIC DNA]</scope>
    <source>
        <strain evidence="3">JCM 17111</strain>
    </source>
</reference>
<keyword evidence="1" id="KW-0732">Signal</keyword>
<evidence type="ECO:0000256" key="1">
    <source>
        <dbReference type="SAM" id="SignalP"/>
    </source>
</evidence>
<evidence type="ECO:0008006" key="4">
    <source>
        <dbReference type="Google" id="ProtNLM"/>
    </source>
</evidence>
<organism evidence="2 3">
    <name type="scientific">Snuella lapsa</name>
    <dbReference type="NCBI Taxonomy" id="870481"/>
    <lineage>
        <taxon>Bacteria</taxon>
        <taxon>Pseudomonadati</taxon>
        <taxon>Bacteroidota</taxon>
        <taxon>Flavobacteriia</taxon>
        <taxon>Flavobacteriales</taxon>
        <taxon>Flavobacteriaceae</taxon>
        <taxon>Snuella</taxon>
    </lineage>
</organism>
<name>A0ABP6YA16_9FLAO</name>
<feature type="signal peptide" evidence="1">
    <location>
        <begin position="1"/>
        <end position="19"/>
    </location>
</feature>
<keyword evidence="3" id="KW-1185">Reference proteome</keyword>
<dbReference type="RefSeq" id="WP_345007291.1">
    <property type="nucleotide sequence ID" value="NZ_BAABCY010000081.1"/>
</dbReference>